<comment type="caution">
    <text evidence="1">The sequence shown here is derived from an EMBL/GenBank/DDBJ whole genome shotgun (WGS) entry which is preliminary data.</text>
</comment>
<evidence type="ECO:0000313" key="1">
    <source>
        <dbReference type="EMBL" id="MDT3424920.1"/>
    </source>
</evidence>
<evidence type="ECO:0000313" key="2">
    <source>
        <dbReference type="Proteomes" id="UP001248709"/>
    </source>
</evidence>
<proteinExistence type="predicted"/>
<dbReference type="Proteomes" id="UP001248709">
    <property type="component" value="Unassembled WGS sequence"/>
</dbReference>
<keyword evidence="2" id="KW-1185">Reference proteome</keyword>
<organism evidence="1 2">
    <name type="scientific">Paenibacillus forsythiae</name>
    <dbReference type="NCBI Taxonomy" id="365616"/>
    <lineage>
        <taxon>Bacteria</taxon>
        <taxon>Bacillati</taxon>
        <taxon>Bacillota</taxon>
        <taxon>Bacilli</taxon>
        <taxon>Bacillales</taxon>
        <taxon>Paenibacillaceae</taxon>
        <taxon>Paenibacillus</taxon>
    </lineage>
</organism>
<dbReference type="RefSeq" id="WP_025702359.1">
    <property type="nucleotide sequence ID" value="NZ_JAUSUY010000002.1"/>
</dbReference>
<dbReference type="EMBL" id="JAUSUY010000002">
    <property type="protein sequence ID" value="MDT3424920.1"/>
    <property type="molecule type" value="Genomic_DNA"/>
</dbReference>
<sequence length="76" mass="7914">MLIVLTVLLGAAAGLRELELLFRKRRIGEAIVCGALSLAGIACASAAASGKAFPSPLHVLMVVYGPFNRLMVSLFG</sequence>
<accession>A0ABU3H5C0</accession>
<gene>
    <name evidence="1" type="ORF">J2Z22_000433</name>
</gene>
<protein>
    <submittedName>
        <fullName evidence="1">Uncharacterized protein</fullName>
    </submittedName>
</protein>
<name>A0ABU3H5C0_9BACL</name>
<reference evidence="1 2" key="1">
    <citation type="submission" date="2023-07" db="EMBL/GenBank/DDBJ databases">
        <title>Genomic Encyclopedia of Type Strains, Phase IV (KMG-IV): sequencing the most valuable type-strain genomes for metagenomic binning, comparative biology and taxonomic classification.</title>
        <authorList>
            <person name="Goeker M."/>
        </authorList>
    </citation>
    <scope>NUCLEOTIDE SEQUENCE [LARGE SCALE GENOMIC DNA]</scope>
    <source>
        <strain evidence="1 2">T98</strain>
    </source>
</reference>